<feature type="region of interest" description="Disordered" evidence="1">
    <location>
        <begin position="103"/>
        <end position="124"/>
    </location>
</feature>
<dbReference type="AlphaFoldDB" id="A0A7W7IQT7"/>
<evidence type="ECO:0000313" key="3">
    <source>
        <dbReference type="Proteomes" id="UP000539957"/>
    </source>
</evidence>
<evidence type="ECO:0000313" key="2">
    <source>
        <dbReference type="EMBL" id="MBB4798613.1"/>
    </source>
</evidence>
<reference evidence="2 3" key="1">
    <citation type="submission" date="2020-08" db="EMBL/GenBank/DDBJ databases">
        <title>Functional genomics of gut bacteria from endangered species of beetles.</title>
        <authorList>
            <person name="Carlos-Shanley C."/>
        </authorList>
    </citation>
    <scope>NUCLEOTIDE SEQUENCE [LARGE SCALE GENOMIC DNA]</scope>
    <source>
        <strain evidence="2 3">S00123</strain>
    </source>
</reference>
<comment type="caution">
    <text evidence="2">The sequence shown here is derived from an EMBL/GenBank/DDBJ whole genome shotgun (WGS) entry which is preliminary data.</text>
</comment>
<proteinExistence type="predicted"/>
<organism evidence="2 3">
    <name type="scientific">Brevundimonas bullata</name>
    <dbReference type="NCBI Taxonomy" id="13160"/>
    <lineage>
        <taxon>Bacteria</taxon>
        <taxon>Pseudomonadati</taxon>
        <taxon>Pseudomonadota</taxon>
        <taxon>Alphaproteobacteria</taxon>
        <taxon>Caulobacterales</taxon>
        <taxon>Caulobacteraceae</taxon>
        <taxon>Brevundimonas</taxon>
    </lineage>
</organism>
<keyword evidence="3" id="KW-1185">Reference proteome</keyword>
<name>A0A7W7IQT7_9CAUL</name>
<sequence>MDPKIIRTEDRDGCAIVRVELSNKRGLFVTLDAADYESWIVSGRSRRFILNQNGPLTGTYRVVYSDRTVAGSIAGVARQLLQPGPGRTTHYRDGDRLNLRRSNLEARVGRAKGQTPAPPTDQPA</sequence>
<gene>
    <name evidence="2" type="ORF">HNP32_002357</name>
</gene>
<dbReference type="EMBL" id="JACHKY010000003">
    <property type="protein sequence ID" value="MBB4798613.1"/>
    <property type="molecule type" value="Genomic_DNA"/>
</dbReference>
<evidence type="ECO:0000256" key="1">
    <source>
        <dbReference type="SAM" id="MobiDB-lite"/>
    </source>
</evidence>
<dbReference type="Proteomes" id="UP000539957">
    <property type="component" value="Unassembled WGS sequence"/>
</dbReference>
<protein>
    <submittedName>
        <fullName evidence="2">Uncharacterized protein</fullName>
    </submittedName>
</protein>
<accession>A0A7W7IQT7</accession>
<dbReference type="RefSeq" id="WP_184270230.1">
    <property type="nucleotide sequence ID" value="NZ_JACHKY010000003.1"/>
</dbReference>